<proteinExistence type="predicted"/>
<keyword evidence="2" id="KW-1185">Reference proteome</keyword>
<protein>
    <submittedName>
        <fullName evidence="1">Uncharacterized protein</fullName>
    </submittedName>
</protein>
<gene>
    <name evidence="1" type="ORF">PPEP_a2655</name>
</gene>
<evidence type="ECO:0000313" key="1">
    <source>
        <dbReference type="EMBL" id="MBE0344958.1"/>
    </source>
</evidence>
<name>A0A8I0T3C1_9GAMM</name>
<reference evidence="1 2" key="1">
    <citation type="submission" date="2015-06" db="EMBL/GenBank/DDBJ databases">
        <title>Genome sequence of Pseudoalteromonas peptidolytica.</title>
        <authorList>
            <person name="Xie B.-B."/>
            <person name="Rong J.-C."/>
            <person name="Qin Q.-L."/>
            <person name="Zhang Y.-Z."/>
        </authorList>
    </citation>
    <scope>NUCLEOTIDE SEQUENCE [LARGE SCALE GENOMIC DNA]</scope>
    <source>
        <strain evidence="1 2">F12-50-A1</strain>
    </source>
</reference>
<dbReference type="AlphaFoldDB" id="A0A8I0T3C1"/>
<organism evidence="1 2">
    <name type="scientific">Pseudoalteromonas peptidolytica F12-50-A1</name>
    <dbReference type="NCBI Taxonomy" id="1315280"/>
    <lineage>
        <taxon>Bacteria</taxon>
        <taxon>Pseudomonadati</taxon>
        <taxon>Pseudomonadota</taxon>
        <taxon>Gammaproteobacteria</taxon>
        <taxon>Alteromonadales</taxon>
        <taxon>Pseudoalteromonadaceae</taxon>
        <taxon>Pseudoalteromonas</taxon>
    </lineage>
</organism>
<comment type="caution">
    <text evidence="1">The sequence shown here is derived from an EMBL/GenBank/DDBJ whole genome shotgun (WGS) entry which is preliminary data.</text>
</comment>
<sequence length="82" mass="9630">MKDIADPDVINAFQGLHKMNMDMYEHNISNKIDCSIKDVEEVKEEKSYKVAFENMNTVLVNFDEDSDSFKVQRQFQMTSNLF</sequence>
<accession>A0A8I0T3C1</accession>
<dbReference type="Proteomes" id="UP000660708">
    <property type="component" value="Unassembled WGS sequence"/>
</dbReference>
<evidence type="ECO:0000313" key="2">
    <source>
        <dbReference type="Proteomes" id="UP000660708"/>
    </source>
</evidence>
<dbReference type="EMBL" id="AQHF01000018">
    <property type="protein sequence ID" value="MBE0344958.1"/>
    <property type="molecule type" value="Genomic_DNA"/>
</dbReference>